<sequence length="1001" mass="117945">MATLFQSLGWRHVETLNEFSSKFPDLPTCLDDDFDKVWIFHETDFMNFTKSVMCKSDYSDLRTHILKKISNTNNFSEVNMMTIFDKIFNHFKGYLSFYIFYYCYLFYNWGRNSFEVLLDRDEIYEKVGKIQQSSTDIKGGPGSLEYKCNIHRSDFTKGVQKTFSAVENEELKKFVRDTGNLKQKKFISLKRLKNATQGSGSFADISRNQSNLLHETFDLKSILYDNKIQAKWPSNHIFSVNNLDLLLSFIINLGSKAEIMLKITPENGCKNWVEYKKLLKQFLEGHMKVAKYNGYGRILTRHLKHANKPYKASCNLVTIPPSVVSSYVLDILRKVLPFEFYGSNRLRKKFFSVLVKVINGKLGEKFIWYSLAESFISNNEKLIWCSDIRNHETKNFIILTTLQFVVVHYVFVILKNNFYITETGSSGNGLRYYTKSNMGKVSNQFVNDLLYHQHLRLQKRRDLDLFTIERKWIDTGVIDASDLERNSLQFMNPNTEFKQPIAAVRFLPKSDTAQAMRIITYIRKKPSFLKSDSDVANLSKVFYHRQKKRCKKLYHVKLFLDFLIEKVDFQSTQFSKSFKLEQLWWKAICLKKRYGKVYFVKADIADAFDSVVHSKLLQILRETTLKGCGEYQQLLKIIEWRKLKNRFVCNTRLSFSRRPKENSILVSRSNFIDNDKKLPKYKVSELVDIIKQVSMEQRLKINSRIFKLVKGVCQGSAGKFSSQLCELYYSSLDNFYFKKFIESDECSLVRCVDDYLLITSQRDKAKRFVQIVRSGVKDFNVRFNIEKLKSNLREEVAEVNYLGLVFNFEDMSVRPDYSKYNGRGLLSAMRLSDRMKNMYFRKHDFLERRLQQTNILKLYPLVFKCKYNDLKTIREVVFQACVLQSSRTMVLANHLYPRGNINDLFVEKILFQSLKQLKKISSLRNIFTIDELTWMFLQAAVLTFRKRAGQFKTLLLIMRFHLQKFEQNFSFQQKKIYLNNLIGSLCEKTNIKCFLKHAIRK</sequence>
<dbReference type="CDD" id="cd01648">
    <property type="entry name" value="TERT"/>
    <property type="match status" value="1"/>
</dbReference>
<comment type="function">
    <text evidence="14">Telomerase is a ribonucleoprotein enzyme essential for the replication of chromosome termini in most eukaryotes. It elongates telomeres. It is a reverse transcriptase that adds simple sequence repeats to chromosome ends by copying a template sequence within the RNA component of the enzyme.</text>
</comment>
<gene>
    <name evidence="16" type="ORF">RUM43_007636</name>
</gene>
<keyword evidence="9 14" id="KW-0779">Telomere</keyword>
<evidence type="ECO:0000313" key="16">
    <source>
        <dbReference type="EMBL" id="KAK6639363.1"/>
    </source>
</evidence>
<keyword evidence="8 14" id="KW-0460">Magnesium</keyword>
<evidence type="ECO:0000256" key="7">
    <source>
        <dbReference type="ARBA" id="ARBA00022723"/>
    </source>
</evidence>
<organism evidence="16 17">
    <name type="scientific">Polyplax serrata</name>
    <name type="common">Common mouse louse</name>
    <dbReference type="NCBI Taxonomy" id="468196"/>
    <lineage>
        <taxon>Eukaryota</taxon>
        <taxon>Metazoa</taxon>
        <taxon>Ecdysozoa</taxon>
        <taxon>Arthropoda</taxon>
        <taxon>Hexapoda</taxon>
        <taxon>Insecta</taxon>
        <taxon>Pterygota</taxon>
        <taxon>Neoptera</taxon>
        <taxon>Paraneoptera</taxon>
        <taxon>Psocodea</taxon>
        <taxon>Troctomorpha</taxon>
        <taxon>Phthiraptera</taxon>
        <taxon>Anoplura</taxon>
        <taxon>Polyplacidae</taxon>
        <taxon>Polyplax</taxon>
    </lineage>
</organism>
<evidence type="ECO:0000256" key="13">
    <source>
        <dbReference type="ARBA" id="ARBA00048173"/>
    </source>
</evidence>
<keyword evidence="4 14" id="KW-0158">Chromosome</keyword>
<dbReference type="InterPro" id="IPR000477">
    <property type="entry name" value="RT_dom"/>
</dbReference>
<dbReference type="EMBL" id="JAWJWE010000003">
    <property type="protein sequence ID" value="KAK6639363.1"/>
    <property type="molecule type" value="Genomic_DNA"/>
</dbReference>
<dbReference type="InterPro" id="IPR003545">
    <property type="entry name" value="Telomerase_RT"/>
</dbReference>
<evidence type="ECO:0000256" key="2">
    <source>
        <dbReference type="ARBA" id="ARBA00012493"/>
    </source>
</evidence>
<keyword evidence="10 14" id="KW-0695">RNA-directed DNA polymerase</keyword>
<keyword evidence="7 14" id="KW-0479">Metal-binding</keyword>
<dbReference type="InterPro" id="IPR043502">
    <property type="entry name" value="DNA/RNA_pol_sf"/>
</dbReference>
<dbReference type="GO" id="GO:0003720">
    <property type="term" value="F:telomerase activity"/>
    <property type="evidence" value="ECO:0007669"/>
    <property type="project" value="InterPro"/>
</dbReference>
<keyword evidence="11 14" id="KW-0539">Nucleus</keyword>
<dbReference type="InterPro" id="IPR021891">
    <property type="entry name" value="Telomerase_RBD"/>
</dbReference>
<dbReference type="GO" id="GO:0000333">
    <property type="term" value="C:telomerase catalytic core complex"/>
    <property type="evidence" value="ECO:0007669"/>
    <property type="project" value="TreeGrafter"/>
</dbReference>
<evidence type="ECO:0000256" key="6">
    <source>
        <dbReference type="ARBA" id="ARBA00022695"/>
    </source>
</evidence>
<dbReference type="Gene3D" id="1.10.132.70">
    <property type="match status" value="1"/>
</dbReference>
<dbReference type="GO" id="GO:0042162">
    <property type="term" value="F:telomeric DNA binding"/>
    <property type="evidence" value="ECO:0007669"/>
    <property type="project" value="TreeGrafter"/>
</dbReference>
<comment type="caution">
    <text evidence="16">The sequence shown here is derived from an EMBL/GenBank/DDBJ whole genome shotgun (WGS) entry which is preliminary data.</text>
</comment>
<evidence type="ECO:0000256" key="3">
    <source>
        <dbReference type="ARBA" id="ARBA00016182"/>
    </source>
</evidence>
<reference evidence="16 17" key="1">
    <citation type="submission" date="2023-10" db="EMBL/GenBank/DDBJ databases">
        <title>Genomes of two closely related lineages of the louse Polyplax serrata with different host specificities.</title>
        <authorList>
            <person name="Martinu J."/>
            <person name="Tarabai H."/>
            <person name="Stefka J."/>
            <person name="Hypsa V."/>
        </authorList>
    </citation>
    <scope>NUCLEOTIDE SEQUENCE [LARGE SCALE GENOMIC DNA]</scope>
    <source>
        <strain evidence="16">HR10_N</strain>
    </source>
</reference>
<dbReference type="SUPFAM" id="SSF56672">
    <property type="entry name" value="DNA/RNA polymerases"/>
    <property type="match status" value="1"/>
</dbReference>
<dbReference type="GO" id="GO:0046872">
    <property type="term" value="F:metal ion binding"/>
    <property type="evidence" value="ECO:0007669"/>
    <property type="project" value="UniProtKB-KW"/>
</dbReference>
<comment type="catalytic activity">
    <reaction evidence="13 14">
        <text>DNA(n) + a 2'-deoxyribonucleoside 5'-triphosphate = DNA(n+1) + diphosphate</text>
        <dbReference type="Rhea" id="RHEA:22508"/>
        <dbReference type="Rhea" id="RHEA-COMP:17339"/>
        <dbReference type="Rhea" id="RHEA-COMP:17340"/>
        <dbReference type="ChEBI" id="CHEBI:33019"/>
        <dbReference type="ChEBI" id="CHEBI:61560"/>
        <dbReference type="ChEBI" id="CHEBI:173112"/>
        <dbReference type="EC" id="2.7.7.49"/>
    </reaction>
</comment>
<comment type="subcellular location">
    <subcellularLocation>
        <location evidence="14">Nucleus</location>
    </subcellularLocation>
    <subcellularLocation>
        <location evidence="14">Chromosome</location>
        <location evidence="14">Telomere</location>
    </subcellularLocation>
</comment>
<dbReference type="Gene3D" id="3.30.70.2630">
    <property type="match status" value="1"/>
</dbReference>
<dbReference type="GO" id="GO:0000781">
    <property type="term" value="C:chromosome, telomeric region"/>
    <property type="evidence" value="ECO:0007669"/>
    <property type="project" value="UniProtKB-SubCell"/>
</dbReference>
<accession>A0AAN8S1U9</accession>
<feature type="domain" description="Reverse transcriptase" evidence="15">
    <location>
        <begin position="503"/>
        <end position="806"/>
    </location>
</feature>
<dbReference type="PANTHER" id="PTHR12066">
    <property type="entry name" value="TELOMERASE REVERSE TRANSCRIPTASE"/>
    <property type="match status" value="1"/>
</dbReference>
<evidence type="ECO:0000256" key="11">
    <source>
        <dbReference type="ARBA" id="ARBA00023242"/>
    </source>
</evidence>
<keyword evidence="5 14" id="KW-0808">Transferase</keyword>
<proteinExistence type="inferred from homology"/>
<dbReference type="AlphaFoldDB" id="A0AAN8S1U9"/>
<dbReference type="Pfam" id="PF00078">
    <property type="entry name" value="RVT_1"/>
    <property type="match status" value="1"/>
</dbReference>
<dbReference type="Proteomes" id="UP001372834">
    <property type="component" value="Unassembled WGS sequence"/>
</dbReference>
<evidence type="ECO:0000256" key="12">
    <source>
        <dbReference type="ARBA" id="ARBA00032044"/>
    </source>
</evidence>
<dbReference type="SMART" id="SM00975">
    <property type="entry name" value="Telomerase_RBD"/>
    <property type="match status" value="1"/>
</dbReference>
<evidence type="ECO:0000313" key="17">
    <source>
        <dbReference type="Proteomes" id="UP001372834"/>
    </source>
</evidence>
<dbReference type="GO" id="GO:0007004">
    <property type="term" value="P:telomere maintenance via telomerase"/>
    <property type="evidence" value="ECO:0007669"/>
    <property type="project" value="TreeGrafter"/>
</dbReference>
<dbReference type="EC" id="2.7.7.49" evidence="2 14"/>
<evidence type="ECO:0000256" key="10">
    <source>
        <dbReference type="ARBA" id="ARBA00022918"/>
    </source>
</evidence>
<evidence type="ECO:0000256" key="9">
    <source>
        <dbReference type="ARBA" id="ARBA00022895"/>
    </source>
</evidence>
<evidence type="ECO:0000256" key="4">
    <source>
        <dbReference type="ARBA" id="ARBA00022454"/>
    </source>
</evidence>
<protein>
    <recommendedName>
        <fullName evidence="3 14">Telomerase reverse transcriptase</fullName>
        <ecNumber evidence="2 14">2.7.7.49</ecNumber>
    </recommendedName>
    <alternativeName>
        <fullName evidence="12 14">Telomerase catalytic subunit</fullName>
    </alternativeName>
</protein>
<name>A0AAN8S1U9_POLSC</name>
<keyword evidence="6 14" id="KW-0548">Nucleotidyltransferase</keyword>
<dbReference type="PROSITE" id="PS50878">
    <property type="entry name" value="RT_POL"/>
    <property type="match status" value="1"/>
</dbReference>
<dbReference type="PANTHER" id="PTHR12066:SF0">
    <property type="entry name" value="TELOMERASE REVERSE TRANSCRIPTASE"/>
    <property type="match status" value="1"/>
</dbReference>
<evidence type="ECO:0000256" key="1">
    <source>
        <dbReference type="ARBA" id="ARBA00008001"/>
    </source>
</evidence>
<evidence type="ECO:0000259" key="15">
    <source>
        <dbReference type="PROSITE" id="PS50878"/>
    </source>
</evidence>
<dbReference type="GO" id="GO:0070034">
    <property type="term" value="F:telomerase RNA binding"/>
    <property type="evidence" value="ECO:0007669"/>
    <property type="project" value="TreeGrafter"/>
</dbReference>
<evidence type="ECO:0000256" key="5">
    <source>
        <dbReference type="ARBA" id="ARBA00022679"/>
    </source>
</evidence>
<evidence type="ECO:0000256" key="14">
    <source>
        <dbReference type="RuleBase" id="RU365061"/>
    </source>
</evidence>
<comment type="similarity">
    <text evidence="1 14">Belongs to the reverse transcriptase family. Telomerase subfamily.</text>
</comment>
<dbReference type="Pfam" id="PF12009">
    <property type="entry name" value="Telomerase_RBD"/>
    <property type="match status" value="1"/>
</dbReference>
<evidence type="ECO:0000256" key="8">
    <source>
        <dbReference type="ARBA" id="ARBA00022842"/>
    </source>
</evidence>